<dbReference type="InterPro" id="IPR036457">
    <property type="entry name" value="PPM-type-like_dom_sf"/>
</dbReference>
<dbReference type="EMBL" id="LAJY01000230">
    <property type="protein sequence ID" value="KJV09701.1"/>
    <property type="molecule type" value="Genomic_DNA"/>
</dbReference>
<name>A0A0F3ISL6_9PROT</name>
<sequence>MVDPRRGLVALAVDRGRTLARRADALYTETAGHLDAEAALVFVSAGVTEASDANGLSFGDQRLKRGLGDLSTAAPALLVAQLSDQFIRFVGSLPQSEDSSVLALGRLAPAL</sequence>
<dbReference type="Pfam" id="PF07228">
    <property type="entry name" value="SpoIIE"/>
    <property type="match status" value="1"/>
</dbReference>
<dbReference type="Gene3D" id="3.60.40.10">
    <property type="entry name" value="PPM-type phosphatase domain"/>
    <property type="match status" value="1"/>
</dbReference>
<comment type="caution">
    <text evidence="2">The sequence shown here is derived from an EMBL/GenBank/DDBJ whole genome shotgun (WGS) entry which is preliminary data.</text>
</comment>
<reference evidence="2 3" key="1">
    <citation type="submission" date="2015-03" db="EMBL/GenBank/DDBJ databases">
        <title>Draft genome sequence of Elstera litoralis.</title>
        <authorList>
            <person name="Rahalkar M.C."/>
            <person name="Dhakephalkar P.K."/>
            <person name="Pore S.D."/>
            <person name="Arora P."/>
            <person name="Kapse N.G."/>
            <person name="Pandit P.S."/>
        </authorList>
    </citation>
    <scope>NUCLEOTIDE SEQUENCE [LARGE SCALE GENOMIC DNA]</scope>
    <source>
        <strain evidence="2 3">Dia-1</strain>
    </source>
</reference>
<organism evidence="2 3">
    <name type="scientific">Elstera litoralis</name>
    <dbReference type="NCBI Taxonomy" id="552518"/>
    <lineage>
        <taxon>Bacteria</taxon>
        <taxon>Pseudomonadati</taxon>
        <taxon>Pseudomonadota</taxon>
        <taxon>Alphaproteobacteria</taxon>
        <taxon>Rhodospirillales</taxon>
        <taxon>Rhodospirillaceae</taxon>
        <taxon>Elstera</taxon>
    </lineage>
</organism>
<gene>
    <name evidence="2" type="ORF">VZ95_09875</name>
</gene>
<evidence type="ECO:0000259" key="1">
    <source>
        <dbReference type="Pfam" id="PF07228"/>
    </source>
</evidence>
<feature type="domain" description="PPM-type phosphatase" evidence="1">
    <location>
        <begin position="4"/>
        <end position="105"/>
    </location>
</feature>
<accession>A0A0F3ISL6</accession>
<evidence type="ECO:0000313" key="2">
    <source>
        <dbReference type="EMBL" id="KJV09701.1"/>
    </source>
</evidence>
<keyword evidence="3" id="KW-1185">Reference proteome</keyword>
<dbReference type="Proteomes" id="UP000033774">
    <property type="component" value="Unassembled WGS sequence"/>
</dbReference>
<dbReference type="InterPro" id="IPR001932">
    <property type="entry name" value="PPM-type_phosphatase-like_dom"/>
</dbReference>
<proteinExistence type="predicted"/>
<evidence type="ECO:0000313" key="3">
    <source>
        <dbReference type="Proteomes" id="UP000033774"/>
    </source>
</evidence>
<protein>
    <recommendedName>
        <fullName evidence="1">PPM-type phosphatase domain-containing protein</fullName>
    </recommendedName>
</protein>
<dbReference type="AlphaFoldDB" id="A0A0F3ISL6"/>